<sequence>MIHILVAKNPSRGFDQAEDVNFSSPERSSSIVGIAPISQHESDPTAESRNQALVSELAPCLKALAQTYFTLAEAAITTVPDNVSQMSQTDMYYSRQERPQITGGDTYALFDYPSPAEYRKAVGDRDLAVLATKYAENKPDGSVLIGILEALFNGAESGTLLEDLLAFLPKQAQKDYRSYVPDAAGEAAIKFGLKFIVSTVVPATTIAMCQINRCGKAAELWDGFLETSPDQVSTPSEFKSSILTTIIYISSFFSEEGSNNVISTSDADRANELKQLQTTYGSQLTSKDKSALSRVLETPIDNRLIYGSLFLNIDEYLFEPAEKGLNLALSKRFLPQSTAAAKREYSWF</sequence>
<dbReference type="Proteomes" id="UP001150569">
    <property type="component" value="Unassembled WGS sequence"/>
</dbReference>
<accession>A0A9W7ZMX4</accession>
<protein>
    <submittedName>
        <fullName evidence="1">Uncharacterized protein</fullName>
    </submittedName>
</protein>
<dbReference type="EMBL" id="JANBPT010000864">
    <property type="protein sequence ID" value="KAJ1912096.1"/>
    <property type="molecule type" value="Genomic_DNA"/>
</dbReference>
<keyword evidence="2" id="KW-1185">Reference proteome</keyword>
<evidence type="ECO:0000313" key="1">
    <source>
        <dbReference type="EMBL" id="KAJ1912096.1"/>
    </source>
</evidence>
<gene>
    <name evidence="1" type="ORF">IWQ60_009822</name>
</gene>
<proteinExistence type="predicted"/>
<organism evidence="1 2">
    <name type="scientific">Tieghemiomyces parasiticus</name>
    <dbReference type="NCBI Taxonomy" id="78921"/>
    <lineage>
        <taxon>Eukaryota</taxon>
        <taxon>Fungi</taxon>
        <taxon>Fungi incertae sedis</taxon>
        <taxon>Zoopagomycota</taxon>
        <taxon>Kickxellomycotina</taxon>
        <taxon>Dimargaritomycetes</taxon>
        <taxon>Dimargaritales</taxon>
        <taxon>Dimargaritaceae</taxon>
        <taxon>Tieghemiomyces</taxon>
    </lineage>
</organism>
<evidence type="ECO:0000313" key="2">
    <source>
        <dbReference type="Proteomes" id="UP001150569"/>
    </source>
</evidence>
<reference evidence="1" key="1">
    <citation type="submission" date="2022-07" db="EMBL/GenBank/DDBJ databases">
        <title>Phylogenomic reconstructions and comparative analyses of Kickxellomycotina fungi.</title>
        <authorList>
            <person name="Reynolds N.K."/>
            <person name="Stajich J.E."/>
            <person name="Barry K."/>
            <person name="Grigoriev I.V."/>
            <person name="Crous P."/>
            <person name="Smith M.E."/>
        </authorList>
    </citation>
    <scope>NUCLEOTIDE SEQUENCE</scope>
    <source>
        <strain evidence="1">RSA 861</strain>
    </source>
</reference>
<name>A0A9W7ZMX4_9FUNG</name>
<comment type="caution">
    <text evidence="1">The sequence shown here is derived from an EMBL/GenBank/DDBJ whole genome shotgun (WGS) entry which is preliminary data.</text>
</comment>
<dbReference type="AlphaFoldDB" id="A0A9W7ZMX4"/>